<organism evidence="5 6">
    <name type="scientific">Knoellia koreensis</name>
    <dbReference type="NCBI Taxonomy" id="2730921"/>
    <lineage>
        <taxon>Bacteria</taxon>
        <taxon>Bacillati</taxon>
        <taxon>Actinomycetota</taxon>
        <taxon>Actinomycetes</taxon>
        <taxon>Micrococcales</taxon>
        <taxon>Intrasporangiaceae</taxon>
        <taxon>Knoellia</taxon>
    </lineage>
</organism>
<dbReference type="RefSeq" id="WP_171242763.1">
    <property type="nucleotide sequence ID" value="NZ_JABEPQ010000001.1"/>
</dbReference>
<dbReference type="InterPro" id="IPR028098">
    <property type="entry name" value="Glyco_trans_4-like_N"/>
</dbReference>
<dbReference type="Pfam" id="PF13579">
    <property type="entry name" value="Glyco_trans_4_4"/>
    <property type="match status" value="1"/>
</dbReference>
<reference evidence="5 6" key="1">
    <citation type="submission" date="2020-04" db="EMBL/GenBank/DDBJ databases">
        <title>Knoellia sp. isolate from air conditioner.</title>
        <authorList>
            <person name="Chea S."/>
            <person name="Kim D.-U."/>
        </authorList>
    </citation>
    <scope>NUCLEOTIDE SEQUENCE [LARGE SCALE GENOMIC DNA]</scope>
    <source>
        <strain evidence="5 6">DB2414S</strain>
    </source>
</reference>
<proteinExistence type="predicted"/>
<comment type="caution">
    <text evidence="5">The sequence shown here is derived from an EMBL/GenBank/DDBJ whole genome shotgun (WGS) entry which is preliminary data.</text>
</comment>
<dbReference type="Proteomes" id="UP000588586">
    <property type="component" value="Unassembled WGS sequence"/>
</dbReference>
<evidence type="ECO:0000259" key="4">
    <source>
        <dbReference type="Pfam" id="PF13579"/>
    </source>
</evidence>
<dbReference type="PANTHER" id="PTHR46401">
    <property type="entry name" value="GLYCOSYLTRANSFERASE WBBK-RELATED"/>
    <property type="match status" value="1"/>
</dbReference>
<dbReference type="Gene3D" id="3.40.50.2000">
    <property type="entry name" value="Glycogen Phosphorylase B"/>
    <property type="match status" value="2"/>
</dbReference>
<gene>
    <name evidence="5" type="ORF">HJG52_07140</name>
</gene>
<dbReference type="Pfam" id="PF00534">
    <property type="entry name" value="Glycos_transf_1"/>
    <property type="match status" value="1"/>
</dbReference>
<protein>
    <submittedName>
        <fullName evidence="5">Glycosyltransferase</fullName>
    </submittedName>
</protein>
<keyword evidence="6" id="KW-1185">Reference proteome</keyword>
<dbReference type="GO" id="GO:0009103">
    <property type="term" value="P:lipopolysaccharide biosynthetic process"/>
    <property type="evidence" value="ECO:0007669"/>
    <property type="project" value="TreeGrafter"/>
</dbReference>
<keyword evidence="1" id="KW-0328">Glycosyltransferase</keyword>
<dbReference type="PANTHER" id="PTHR46401:SF2">
    <property type="entry name" value="GLYCOSYLTRANSFERASE WBBK-RELATED"/>
    <property type="match status" value="1"/>
</dbReference>
<dbReference type="AlphaFoldDB" id="A0A849HF73"/>
<dbReference type="EMBL" id="JABEPQ010000001">
    <property type="protein sequence ID" value="NNM45779.1"/>
    <property type="molecule type" value="Genomic_DNA"/>
</dbReference>
<evidence type="ECO:0000313" key="6">
    <source>
        <dbReference type="Proteomes" id="UP000588586"/>
    </source>
</evidence>
<accession>A0A849HF73</accession>
<dbReference type="GO" id="GO:0016757">
    <property type="term" value="F:glycosyltransferase activity"/>
    <property type="evidence" value="ECO:0007669"/>
    <property type="project" value="UniProtKB-KW"/>
</dbReference>
<dbReference type="SUPFAM" id="SSF53756">
    <property type="entry name" value="UDP-Glycosyltransferase/glycogen phosphorylase"/>
    <property type="match status" value="1"/>
</dbReference>
<evidence type="ECO:0000313" key="5">
    <source>
        <dbReference type="EMBL" id="NNM45779.1"/>
    </source>
</evidence>
<sequence>MTRHKHEVLHATSAHVASDIRIFWKECRALEEAGLDVALIAPTSGDMPDTRVPVYALPATGNRAFRALTGSVGILRHLLAARPKVLHIHDPELIPLAIAVKYVLRVSFIYDAHEDLPEQVTAKPYLTPIRRRIATLVAKALVYLADRHADVVVAATPAIARTFSSKSTILVQNFPWFREYETTKPFPSLIERPTFCYVGSITDIRGAMEMAKGGAQAQSHPTIALAGIASPTSLIADMSSTGADIDYLGRIAPAYVPDVIAESLGGLILAHPLKHYVVGQPTKLFEYMASGRPFIASNFMMWREMLEEHQCGLFVDPFDTRAVAAAMDQLARDPDEARRMGERGRSLAREQYSFENEAATLVDATRRVIS</sequence>
<feature type="domain" description="Glycosyltransferase subfamily 4-like N-terminal" evidence="4">
    <location>
        <begin position="27"/>
        <end position="163"/>
    </location>
</feature>
<name>A0A849HF73_9MICO</name>
<keyword evidence="2 5" id="KW-0808">Transferase</keyword>
<dbReference type="InterPro" id="IPR001296">
    <property type="entry name" value="Glyco_trans_1"/>
</dbReference>
<evidence type="ECO:0000256" key="2">
    <source>
        <dbReference type="ARBA" id="ARBA00022679"/>
    </source>
</evidence>
<feature type="domain" description="Glycosyl transferase family 1" evidence="3">
    <location>
        <begin position="271"/>
        <end position="346"/>
    </location>
</feature>
<evidence type="ECO:0000259" key="3">
    <source>
        <dbReference type="Pfam" id="PF00534"/>
    </source>
</evidence>
<evidence type="ECO:0000256" key="1">
    <source>
        <dbReference type="ARBA" id="ARBA00022676"/>
    </source>
</evidence>